<proteinExistence type="predicted"/>
<evidence type="ECO:0000313" key="4">
    <source>
        <dbReference type="Proteomes" id="UP000663829"/>
    </source>
</evidence>
<evidence type="ECO:0000256" key="1">
    <source>
        <dbReference type="SAM" id="MobiDB-lite"/>
    </source>
</evidence>
<dbReference type="EMBL" id="CAJNOQ010001830">
    <property type="protein sequence ID" value="CAF0922086.1"/>
    <property type="molecule type" value="Genomic_DNA"/>
</dbReference>
<gene>
    <name evidence="2" type="ORF">GPM918_LOCUS9711</name>
    <name evidence="3" type="ORF">SRO942_LOCUS9712</name>
</gene>
<feature type="compositionally biased region" description="Polar residues" evidence="1">
    <location>
        <begin position="1"/>
        <end position="19"/>
    </location>
</feature>
<comment type="caution">
    <text evidence="2">The sequence shown here is derived from an EMBL/GenBank/DDBJ whole genome shotgun (WGS) entry which is preliminary data.</text>
</comment>
<reference evidence="2" key="1">
    <citation type="submission" date="2021-02" db="EMBL/GenBank/DDBJ databases">
        <authorList>
            <person name="Nowell W R."/>
        </authorList>
    </citation>
    <scope>NUCLEOTIDE SEQUENCE</scope>
</reference>
<evidence type="ECO:0000313" key="2">
    <source>
        <dbReference type="EMBL" id="CAF0922086.1"/>
    </source>
</evidence>
<sequence>MASTAYVSYSISANSTRSPRTPRNKRRYWRRIIERSNNLSSPILQQRQQSSPVCGQPCKYLISLYEPLSFTRTNNNVPFQYRIPHTQQEQMLISSPSLVLPDIITDCSRSSVRRTLQFNNTSSEFALSCKQIAQALRLVADQVDRKYCQEEMFSNGLTQMSVRIVIRLPHIRTYIGTLWSKLYLQSFLNLLLGSTSLYRI</sequence>
<dbReference type="EMBL" id="CAJOBC010001830">
    <property type="protein sequence ID" value="CAF3701235.1"/>
    <property type="molecule type" value="Genomic_DNA"/>
</dbReference>
<dbReference type="Proteomes" id="UP000681722">
    <property type="component" value="Unassembled WGS sequence"/>
</dbReference>
<dbReference type="OrthoDB" id="10019548at2759"/>
<dbReference type="Proteomes" id="UP000663829">
    <property type="component" value="Unassembled WGS sequence"/>
</dbReference>
<organism evidence="2 4">
    <name type="scientific">Didymodactylos carnosus</name>
    <dbReference type="NCBI Taxonomy" id="1234261"/>
    <lineage>
        <taxon>Eukaryota</taxon>
        <taxon>Metazoa</taxon>
        <taxon>Spiralia</taxon>
        <taxon>Gnathifera</taxon>
        <taxon>Rotifera</taxon>
        <taxon>Eurotatoria</taxon>
        <taxon>Bdelloidea</taxon>
        <taxon>Philodinida</taxon>
        <taxon>Philodinidae</taxon>
        <taxon>Didymodactylos</taxon>
    </lineage>
</organism>
<dbReference type="AlphaFoldDB" id="A0A814B5D3"/>
<keyword evidence="4" id="KW-1185">Reference proteome</keyword>
<name>A0A814B5D3_9BILA</name>
<evidence type="ECO:0000313" key="3">
    <source>
        <dbReference type="EMBL" id="CAF3701235.1"/>
    </source>
</evidence>
<accession>A0A814B5D3</accession>
<feature type="region of interest" description="Disordered" evidence="1">
    <location>
        <begin position="1"/>
        <end position="25"/>
    </location>
</feature>
<protein>
    <submittedName>
        <fullName evidence="2">Uncharacterized protein</fullName>
    </submittedName>
</protein>